<protein>
    <submittedName>
        <fullName evidence="1">Uncharacterized protein</fullName>
    </submittedName>
</protein>
<dbReference type="STRING" id="1122133.SAMN02745157_1566"/>
<reference evidence="1 2" key="1">
    <citation type="submission" date="2016-11" db="EMBL/GenBank/DDBJ databases">
        <authorList>
            <person name="Jaros S."/>
            <person name="Januszkiewicz K."/>
            <person name="Wedrychowicz H."/>
        </authorList>
    </citation>
    <scope>NUCLEOTIDE SEQUENCE [LARGE SCALE GENOMIC DNA]</scope>
    <source>
        <strain evidence="1 2">DSM 19436</strain>
    </source>
</reference>
<dbReference type="RefSeq" id="WP_073052823.1">
    <property type="nucleotide sequence ID" value="NZ_FQUP01000001.1"/>
</dbReference>
<dbReference type="Proteomes" id="UP000184485">
    <property type="component" value="Unassembled WGS sequence"/>
</dbReference>
<gene>
    <name evidence="1" type="ORF">SAMN02745157_1566</name>
</gene>
<keyword evidence="2" id="KW-1185">Reference proteome</keyword>
<name>A0A1M4YMK1_9HYPH</name>
<sequence>MFSLFQNLASLAFESQQVIFLRTMKMAAGGPKAEAEARLMVAEKLAAAEDATMALMSGKAVDHVVASYRRRVRANSRRLMKG</sequence>
<evidence type="ECO:0000313" key="1">
    <source>
        <dbReference type="EMBL" id="SHF07034.1"/>
    </source>
</evidence>
<evidence type="ECO:0000313" key="2">
    <source>
        <dbReference type="Proteomes" id="UP000184485"/>
    </source>
</evidence>
<dbReference type="EMBL" id="FQUP01000001">
    <property type="protein sequence ID" value="SHF07034.1"/>
    <property type="molecule type" value="Genomic_DNA"/>
</dbReference>
<accession>A0A1M4YMK1</accession>
<proteinExistence type="predicted"/>
<dbReference type="OrthoDB" id="8455046at2"/>
<dbReference type="AlphaFoldDB" id="A0A1M4YMK1"/>
<organism evidence="1 2">
    <name type="scientific">Kaistia soli DSM 19436</name>
    <dbReference type="NCBI Taxonomy" id="1122133"/>
    <lineage>
        <taxon>Bacteria</taxon>
        <taxon>Pseudomonadati</taxon>
        <taxon>Pseudomonadota</taxon>
        <taxon>Alphaproteobacteria</taxon>
        <taxon>Hyphomicrobiales</taxon>
        <taxon>Kaistiaceae</taxon>
        <taxon>Kaistia</taxon>
    </lineage>
</organism>